<dbReference type="Gene3D" id="1.10.3730.20">
    <property type="match status" value="1"/>
</dbReference>
<feature type="domain" description="EamA" evidence="2">
    <location>
        <begin position="9"/>
        <end position="137"/>
    </location>
</feature>
<feature type="transmembrane region" description="Helical" evidence="1">
    <location>
        <begin position="121"/>
        <end position="137"/>
    </location>
</feature>
<dbReference type="InterPro" id="IPR000620">
    <property type="entry name" value="EamA_dom"/>
</dbReference>
<name>A0AAU7XCD9_9HYPH</name>
<dbReference type="InterPro" id="IPR037185">
    <property type="entry name" value="EmrE-like"/>
</dbReference>
<keyword evidence="1" id="KW-1133">Transmembrane helix</keyword>
<reference evidence="3" key="1">
    <citation type="submission" date="2024-06" db="EMBL/GenBank/DDBJ databases">
        <title>Methylostella associata gen. nov., sp. nov., a novel Ancalomicrobiaceae-affiliated facultatively methylotrophic bacteria that feed on methanotrophs of the genus Methylococcus.</title>
        <authorList>
            <person name="Saltykova V."/>
            <person name="Danilova O.V."/>
            <person name="Oshkin I.Y."/>
            <person name="Belova S.E."/>
            <person name="Pimenov N.V."/>
            <person name="Dedysh S.N."/>
        </authorList>
    </citation>
    <scope>NUCLEOTIDE SEQUENCE</scope>
    <source>
        <strain evidence="3">S20</strain>
    </source>
</reference>
<feature type="domain" description="EamA" evidence="2">
    <location>
        <begin position="150"/>
        <end position="281"/>
    </location>
</feature>
<dbReference type="AlphaFoldDB" id="A0AAU7XCD9"/>
<proteinExistence type="predicted"/>
<feature type="transmembrane region" description="Helical" evidence="1">
    <location>
        <begin position="67"/>
        <end position="84"/>
    </location>
</feature>
<dbReference type="GO" id="GO:0016020">
    <property type="term" value="C:membrane"/>
    <property type="evidence" value="ECO:0007669"/>
    <property type="project" value="InterPro"/>
</dbReference>
<dbReference type="RefSeq" id="WP_407049446.1">
    <property type="nucleotide sequence ID" value="NZ_CP158568.1"/>
</dbReference>
<evidence type="ECO:0000259" key="2">
    <source>
        <dbReference type="Pfam" id="PF00892"/>
    </source>
</evidence>
<dbReference type="PANTHER" id="PTHR22911">
    <property type="entry name" value="ACYL-MALONYL CONDENSING ENZYME-RELATED"/>
    <property type="match status" value="1"/>
</dbReference>
<feature type="transmembrane region" description="Helical" evidence="1">
    <location>
        <begin position="36"/>
        <end position="55"/>
    </location>
</feature>
<protein>
    <submittedName>
        <fullName evidence="3">EamA family transporter</fullName>
    </submittedName>
</protein>
<accession>A0AAU7XCD9</accession>
<keyword evidence="1" id="KW-0472">Membrane</keyword>
<dbReference type="Pfam" id="PF00892">
    <property type="entry name" value="EamA"/>
    <property type="match status" value="2"/>
</dbReference>
<evidence type="ECO:0000313" key="3">
    <source>
        <dbReference type="EMBL" id="XBY44354.1"/>
    </source>
</evidence>
<keyword evidence="1" id="KW-0812">Transmembrane</keyword>
<feature type="transmembrane region" description="Helical" evidence="1">
    <location>
        <begin position="149"/>
        <end position="168"/>
    </location>
</feature>
<feature type="transmembrane region" description="Helical" evidence="1">
    <location>
        <begin position="175"/>
        <end position="198"/>
    </location>
</feature>
<evidence type="ECO:0000256" key="1">
    <source>
        <dbReference type="SAM" id="Phobius"/>
    </source>
</evidence>
<dbReference type="EMBL" id="CP158568">
    <property type="protein sequence ID" value="XBY44354.1"/>
    <property type="molecule type" value="Genomic_DNA"/>
</dbReference>
<dbReference type="KEGG" id="mflg:ABS361_20425"/>
<gene>
    <name evidence="3" type="ORF">ABS361_20425</name>
</gene>
<dbReference type="PANTHER" id="PTHR22911:SF76">
    <property type="entry name" value="EAMA DOMAIN-CONTAINING PROTEIN"/>
    <property type="match status" value="1"/>
</dbReference>
<sequence>MTPRTLATLIGLSAVGMWSLLGLMAAASGTVPAFQMNAMAFGISGITATAILVATGRAGALRQPWPVWALGVGGLFGFHFLYFTSLRLAPPVEANLVNYTWPLLIVLFSGFLPGERLKPHHVIGALLGLAGAALIVTKGKSLSIAPEHALGYVAAIGSALTWSSYSVASRRFGSVPTAAVAGFCLATSALSLVCHLAWETTVWPQGAVQWAAVVGLGLFPVGLAFFVWDHGVKRGDIQILGAASYLSPLLSTLFLILAGYGAFTSIIVAAAVLITGGALVASKDLLFKRS</sequence>
<organism evidence="3">
    <name type="scientific">Methyloraptor flagellatus</name>
    <dbReference type="NCBI Taxonomy" id="3162530"/>
    <lineage>
        <taxon>Bacteria</taxon>
        <taxon>Pseudomonadati</taxon>
        <taxon>Pseudomonadota</taxon>
        <taxon>Alphaproteobacteria</taxon>
        <taxon>Hyphomicrobiales</taxon>
        <taxon>Ancalomicrobiaceae</taxon>
        <taxon>Methyloraptor</taxon>
    </lineage>
</organism>
<dbReference type="SUPFAM" id="SSF103481">
    <property type="entry name" value="Multidrug resistance efflux transporter EmrE"/>
    <property type="match status" value="2"/>
</dbReference>
<feature type="transmembrane region" description="Helical" evidence="1">
    <location>
        <begin position="210"/>
        <end position="228"/>
    </location>
</feature>